<dbReference type="PANTHER" id="PTHR30572:SF4">
    <property type="entry name" value="ABC TRANSPORTER PERMEASE YTRF"/>
    <property type="match status" value="1"/>
</dbReference>
<evidence type="ECO:0000313" key="10">
    <source>
        <dbReference type="Proteomes" id="UP000002588"/>
    </source>
</evidence>
<keyword evidence="10" id="KW-1185">Reference proteome</keyword>
<keyword evidence="5 7" id="KW-0472">Membrane</keyword>
<evidence type="ECO:0000256" key="7">
    <source>
        <dbReference type="SAM" id="Phobius"/>
    </source>
</evidence>
<evidence type="ECO:0000256" key="2">
    <source>
        <dbReference type="ARBA" id="ARBA00022475"/>
    </source>
</evidence>
<dbReference type="AlphaFoldDB" id="A1K1G9"/>
<dbReference type="KEGG" id="azo:azo0056"/>
<feature type="transmembrane region" description="Helical" evidence="7">
    <location>
        <begin position="20"/>
        <end position="41"/>
    </location>
</feature>
<gene>
    <name evidence="9" type="ordered locus">azo0056</name>
</gene>
<dbReference type="EMBL" id="AM406670">
    <property type="protein sequence ID" value="CAL92674.1"/>
    <property type="molecule type" value="Genomic_DNA"/>
</dbReference>
<dbReference type="Proteomes" id="UP000002588">
    <property type="component" value="Chromosome"/>
</dbReference>
<dbReference type="InterPro" id="IPR003838">
    <property type="entry name" value="ABC3_permease_C"/>
</dbReference>
<evidence type="ECO:0000256" key="6">
    <source>
        <dbReference type="ARBA" id="ARBA00038076"/>
    </source>
</evidence>
<dbReference type="InterPro" id="IPR050250">
    <property type="entry name" value="Macrolide_Exporter_MacB"/>
</dbReference>
<dbReference type="HOGENOM" id="CLU_000604_8_6_4"/>
<evidence type="ECO:0000256" key="5">
    <source>
        <dbReference type="ARBA" id="ARBA00023136"/>
    </source>
</evidence>
<dbReference type="STRING" id="62928.azo0056"/>
<comment type="similarity">
    <text evidence="6">Belongs to the ABC-4 integral membrane protein family.</text>
</comment>
<evidence type="ECO:0000256" key="3">
    <source>
        <dbReference type="ARBA" id="ARBA00022692"/>
    </source>
</evidence>
<feature type="transmembrane region" description="Helical" evidence="7">
    <location>
        <begin position="323"/>
        <end position="344"/>
    </location>
</feature>
<feature type="transmembrane region" description="Helical" evidence="7">
    <location>
        <begin position="375"/>
        <end position="402"/>
    </location>
</feature>
<organism evidence="9 10">
    <name type="scientific">Azoarcus sp. (strain BH72)</name>
    <dbReference type="NCBI Taxonomy" id="418699"/>
    <lineage>
        <taxon>Bacteria</taxon>
        <taxon>Pseudomonadati</taxon>
        <taxon>Pseudomonadota</taxon>
        <taxon>Betaproteobacteria</taxon>
        <taxon>Rhodocyclales</taxon>
        <taxon>Zoogloeaceae</taxon>
        <taxon>Azoarcus</taxon>
    </lineage>
</organism>
<feature type="transmembrane region" description="Helical" evidence="7">
    <location>
        <begin position="427"/>
        <end position="448"/>
    </location>
</feature>
<feature type="domain" description="ABC3 transporter permease C-terminal" evidence="8">
    <location>
        <begin position="330"/>
        <end position="457"/>
    </location>
</feature>
<dbReference type="GO" id="GO:0022857">
    <property type="term" value="F:transmembrane transporter activity"/>
    <property type="evidence" value="ECO:0007669"/>
    <property type="project" value="TreeGrafter"/>
</dbReference>
<evidence type="ECO:0000313" key="9">
    <source>
        <dbReference type="EMBL" id="CAL92674.1"/>
    </source>
</evidence>
<reference evidence="9 10" key="1">
    <citation type="journal article" date="2006" name="Nat. Biotechnol.">
        <title>Complete genome of the mutualistic, N2-fixing grass endophyte Azoarcus sp. strain BH72.</title>
        <authorList>
            <person name="Krause A."/>
            <person name="Ramakumar A."/>
            <person name="Bartels D."/>
            <person name="Battistoni F."/>
            <person name="Bekel T."/>
            <person name="Boch J."/>
            <person name="Boehm M."/>
            <person name="Friedrich F."/>
            <person name="Hurek T."/>
            <person name="Krause L."/>
            <person name="Linke B."/>
            <person name="McHardy A.C."/>
            <person name="Sarkar A."/>
            <person name="Schneiker S."/>
            <person name="Syed A.A."/>
            <person name="Thauer R."/>
            <person name="Vorhoelter F.-J."/>
            <person name="Weidner S."/>
            <person name="Puehler A."/>
            <person name="Reinhold-Hurek B."/>
            <person name="Kaiser O."/>
            <person name="Goesmann A."/>
        </authorList>
    </citation>
    <scope>NUCLEOTIDE SEQUENCE [LARGE SCALE GENOMIC DNA]</scope>
    <source>
        <strain evidence="9 10">BH72</strain>
    </source>
</reference>
<dbReference type="PANTHER" id="PTHR30572">
    <property type="entry name" value="MEMBRANE COMPONENT OF TRANSPORTER-RELATED"/>
    <property type="match status" value="1"/>
</dbReference>
<comment type="subcellular location">
    <subcellularLocation>
        <location evidence="1">Cell membrane</location>
        <topology evidence="1">Multi-pass membrane protein</topology>
    </subcellularLocation>
</comment>
<evidence type="ECO:0000256" key="1">
    <source>
        <dbReference type="ARBA" id="ARBA00004651"/>
    </source>
</evidence>
<keyword evidence="3 7" id="KW-0812">Transmembrane</keyword>
<dbReference type="Pfam" id="PF02687">
    <property type="entry name" value="FtsX"/>
    <property type="match status" value="1"/>
</dbReference>
<dbReference type="RefSeq" id="WP_011763793.1">
    <property type="nucleotide sequence ID" value="NC_008702.1"/>
</dbReference>
<name>A1K1G9_AZOSB</name>
<sequence length="465" mass="48614">MSTLFLAWRNVLRNRRRSAITLATIAVAAMAVVMLGGYVAATIKGLETLTVRQVGHLQVMSRGYLEFGRANPARHALRDYAPLAGRLRADPQLAPLLHVVTPTLQVQGVAGHFASASSSTFSAAGWVADDRARMLAWDGLRLGTPPLPTALRADRPDDGVIGVGLAQLLDLCDALAIADCVRAPAAVPAAAAAIDADLAALSRQAREAGPAAPAAGAVVVDLLAAGASGAPNIVRMTATRAERQGVRELDMVHVGLPLALAQRLVFGTGAAGASALVLQLEDSARLDEARARVAAVVHDYAGDTLEVRTFAEVSPSYNQVVRMFRTLFGFVSLLMAVVTLFAVANTVNMAVSERTGEIGSLRAIGLPRARIRRMFVLEGGLVGAFGAVLGVALAVVLAGGLINHAGFSWTPPGNITPVPITIDVQGSARLCLGTVLAMTLIACISSWWPARRAARLEIVEALRHA</sequence>
<dbReference type="eggNOG" id="COG4591">
    <property type="taxonomic scope" value="Bacteria"/>
</dbReference>
<dbReference type="GO" id="GO:0005886">
    <property type="term" value="C:plasma membrane"/>
    <property type="evidence" value="ECO:0007669"/>
    <property type="project" value="UniProtKB-SubCell"/>
</dbReference>
<keyword evidence="4 7" id="KW-1133">Transmembrane helix</keyword>
<protein>
    <submittedName>
        <fullName evidence="9">Conserved hypothetical membrane protein</fullName>
    </submittedName>
</protein>
<evidence type="ECO:0000259" key="8">
    <source>
        <dbReference type="Pfam" id="PF02687"/>
    </source>
</evidence>
<proteinExistence type="inferred from homology"/>
<evidence type="ECO:0000256" key="4">
    <source>
        <dbReference type="ARBA" id="ARBA00022989"/>
    </source>
</evidence>
<keyword evidence="2" id="KW-1003">Cell membrane</keyword>
<accession>A1K1G9</accession>